<feature type="domain" description="GGDEF" evidence="6">
    <location>
        <begin position="267"/>
        <end position="403"/>
    </location>
</feature>
<dbReference type="NCBIfam" id="TIGR00254">
    <property type="entry name" value="GGDEF"/>
    <property type="match status" value="1"/>
</dbReference>
<evidence type="ECO:0000256" key="3">
    <source>
        <dbReference type="SAM" id="MobiDB-lite"/>
    </source>
</evidence>
<comment type="catalytic activity">
    <reaction evidence="2">
        <text>2 GTP = 3',3'-c-di-GMP + 2 diphosphate</text>
        <dbReference type="Rhea" id="RHEA:24898"/>
        <dbReference type="ChEBI" id="CHEBI:33019"/>
        <dbReference type="ChEBI" id="CHEBI:37565"/>
        <dbReference type="ChEBI" id="CHEBI:58805"/>
        <dbReference type="EC" id="2.7.7.65"/>
    </reaction>
</comment>
<feature type="region of interest" description="Disordered" evidence="3">
    <location>
        <begin position="405"/>
        <end position="428"/>
    </location>
</feature>
<evidence type="ECO:0000313" key="7">
    <source>
        <dbReference type="EMBL" id="TYO97150.1"/>
    </source>
</evidence>
<keyword evidence="8" id="KW-1185">Reference proteome</keyword>
<protein>
    <recommendedName>
        <fullName evidence="1">diguanylate cyclase</fullName>
        <ecNumber evidence="1">2.7.7.65</ecNumber>
    </recommendedName>
</protein>
<dbReference type="SMART" id="SM00304">
    <property type="entry name" value="HAMP"/>
    <property type="match status" value="2"/>
</dbReference>
<dbReference type="Pfam" id="PF00990">
    <property type="entry name" value="GGDEF"/>
    <property type="match status" value="1"/>
</dbReference>
<organism evidence="7 8">
    <name type="scientific">Geothermobacter ehrlichii</name>
    <dbReference type="NCBI Taxonomy" id="213224"/>
    <lineage>
        <taxon>Bacteria</taxon>
        <taxon>Pseudomonadati</taxon>
        <taxon>Thermodesulfobacteriota</taxon>
        <taxon>Desulfuromonadia</taxon>
        <taxon>Desulfuromonadales</taxon>
        <taxon>Geothermobacteraceae</taxon>
        <taxon>Geothermobacter</taxon>
    </lineage>
</organism>
<proteinExistence type="predicted"/>
<feature type="domain" description="HAMP" evidence="5">
    <location>
        <begin position="179"/>
        <end position="231"/>
    </location>
</feature>
<comment type="caution">
    <text evidence="7">The sequence shown here is derived from an EMBL/GenBank/DDBJ whole genome shotgun (WGS) entry which is preliminary data.</text>
</comment>
<dbReference type="InterPro" id="IPR043128">
    <property type="entry name" value="Rev_trsase/Diguanyl_cyclase"/>
</dbReference>
<dbReference type="PANTHER" id="PTHR45138">
    <property type="entry name" value="REGULATORY COMPONENTS OF SENSORY TRANSDUCTION SYSTEM"/>
    <property type="match status" value="1"/>
</dbReference>
<dbReference type="GO" id="GO:0005886">
    <property type="term" value="C:plasma membrane"/>
    <property type="evidence" value="ECO:0007669"/>
    <property type="project" value="TreeGrafter"/>
</dbReference>
<dbReference type="EC" id="2.7.7.65" evidence="1"/>
<keyword evidence="4" id="KW-0812">Transmembrane</keyword>
<reference evidence="7 8" key="1">
    <citation type="submission" date="2019-07" db="EMBL/GenBank/DDBJ databases">
        <title>Genomic Encyclopedia of Type Strains, Phase IV (KMG-IV): sequencing the most valuable type-strain genomes for metagenomic binning, comparative biology and taxonomic classification.</title>
        <authorList>
            <person name="Goeker M."/>
        </authorList>
    </citation>
    <scope>NUCLEOTIDE SEQUENCE [LARGE SCALE GENOMIC DNA]</scope>
    <source>
        <strain evidence="7 8">SS015</strain>
    </source>
</reference>
<feature type="compositionally biased region" description="Basic and acidic residues" evidence="3">
    <location>
        <begin position="406"/>
        <end position="418"/>
    </location>
</feature>
<dbReference type="InterPro" id="IPR050469">
    <property type="entry name" value="Diguanylate_Cyclase"/>
</dbReference>
<dbReference type="GO" id="GO:0043709">
    <property type="term" value="P:cell adhesion involved in single-species biofilm formation"/>
    <property type="evidence" value="ECO:0007669"/>
    <property type="project" value="TreeGrafter"/>
</dbReference>
<dbReference type="Gene3D" id="3.30.70.270">
    <property type="match status" value="1"/>
</dbReference>
<dbReference type="PANTHER" id="PTHR45138:SF9">
    <property type="entry name" value="DIGUANYLATE CYCLASE DGCM-RELATED"/>
    <property type="match status" value="1"/>
</dbReference>
<gene>
    <name evidence="7" type="ORF">EDC39_11180</name>
</gene>
<dbReference type="AlphaFoldDB" id="A0A5D3WHW3"/>
<keyword evidence="4" id="KW-1133">Transmembrane helix</keyword>
<dbReference type="SUPFAM" id="SSF158472">
    <property type="entry name" value="HAMP domain-like"/>
    <property type="match status" value="1"/>
</dbReference>
<sequence>MLLPLLVAVGVGFYALQQMSSAMDFVAGEAIDQIAPVNRLQQQVHALIDEFRFHHRPVETVLSREVRKVIGGQYRQLLTVDFSSAGEYQAMENSHRDWQQAIAFLAYDDAGEDALRERLLRHLEAAERKLVRVRQMALAEMVVLRGRILKDREATLGFLTAVLLLALSLSLMIGAWLSRSVLEPVRSLKEGARLLGEGELSARVAEVGHDELADLARTFNLMAQKLEKSHQELASLSAVDYLTGLNNVREFYRLFHEETRRAERYGHAFSLLILDIDRFKEINDTFGHQLGDYVLQEVARRLRELVRINDHAARIGGDEFTILLPETDGEEAAELAERIREFFSGHAIALFDHPESAIRITVSIGLATFPRDARDANSLFARADAALYRAKEGGRNLMVTAAAHDGGNHDRVGRERRGSVTWTRRSSV</sequence>
<dbReference type="CDD" id="cd01949">
    <property type="entry name" value="GGDEF"/>
    <property type="match status" value="1"/>
</dbReference>
<evidence type="ECO:0000313" key="8">
    <source>
        <dbReference type="Proteomes" id="UP000324159"/>
    </source>
</evidence>
<dbReference type="CDD" id="cd06225">
    <property type="entry name" value="HAMP"/>
    <property type="match status" value="1"/>
</dbReference>
<accession>A0A5D3WHW3</accession>
<dbReference type="Gene3D" id="6.10.340.10">
    <property type="match status" value="1"/>
</dbReference>
<keyword evidence="4" id="KW-0472">Membrane</keyword>
<dbReference type="InterPro" id="IPR003660">
    <property type="entry name" value="HAMP_dom"/>
</dbReference>
<feature type="transmembrane region" description="Helical" evidence="4">
    <location>
        <begin position="156"/>
        <end position="177"/>
    </location>
</feature>
<evidence type="ECO:0000256" key="4">
    <source>
        <dbReference type="SAM" id="Phobius"/>
    </source>
</evidence>
<dbReference type="InterPro" id="IPR000160">
    <property type="entry name" value="GGDEF_dom"/>
</dbReference>
<dbReference type="Pfam" id="PF00672">
    <property type="entry name" value="HAMP"/>
    <property type="match status" value="1"/>
</dbReference>
<dbReference type="PROSITE" id="PS50887">
    <property type="entry name" value="GGDEF"/>
    <property type="match status" value="1"/>
</dbReference>
<dbReference type="SUPFAM" id="SSF55073">
    <property type="entry name" value="Nucleotide cyclase"/>
    <property type="match status" value="1"/>
</dbReference>
<dbReference type="GO" id="GO:0052621">
    <property type="term" value="F:diguanylate cyclase activity"/>
    <property type="evidence" value="ECO:0007669"/>
    <property type="project" value="UniProtKB-EC"/>
</dbReference>
<evidence type="ECO:0000259" key="5">
    <source>
        <dbReference type="PROSITE" id="PS50885"/>
    </source>
</evidence>
<evidence type="ECO:0000259" key="6">
    <source>
        <dbReference type="PROSITE" id="PS50887"/>
    </source>
</evidence>
<dbReference type="GO" id="GO:1902201">
    <property type="term" value="P:negative regulation of bacterial-type flagellum-dependent cell motility"/>
    <property type="evidence" value="ECO:0007669"/>
    <property type="project" value="TreeGrafter"/>
</dbReference>
<dbReference type="EMBL" id="VNIB01000011">
    <property type="protein sequence ID" value="TYO97150.1"/>
    <property type="molecule type" value="Genomic_DNA"/>
</dbReference>
<evidence type="ECO:0000256" key="2">
    <source>
        <dbReference type="ARBA" id="ARBA00034247"/>
    </source>
</evidence>
<dbReference type="SMART" id="SM00267">
    <property type="entry name" value="GGDEF"/>
    <property type="match status" value="1"/>
</dbReference>
<dbReference type="InterPro" id="IPR029787">
    <property type="entry name" value="Nucleotide_cyclase"/>
</dbReference>
<dbReference type="FunFam" id="3.30.70.270:FF:000001">
    <property type="entry name" value="Diguanylate cyclase domain protein"/>
    <property type="match status" value="1"/>
</dbReference>
<dbReference type="Proteomes" id="UP000324159">
    <property type="component" value="Unassembled WGS sequence"/>
</dbReference>
<evidence type="ECO:0000256" key="1">
    <source>
        <dbReference type="ARBA" id="ARBA00012528"/>
    </source>
</evidence>
<dbReference type="GO" id="GO:0007165">
    <property type="term" value="P:signal transduction"/>
    <property type="evidence" value="ECO:0007669"/>
    <property type="project" value="InterPro"/>
</dbReference>
<name>A0A5D3WHW3_9BACT</name>
<dbReference type="PROSITE" id="PS50885">
    <property type="entry name" value="HAMP"/>
    <property type="match status" value="1"/>
</dbReference>